<name>A0A6G1J9B7_9PLEO</name>
<dbReference type="OrthoDB" id="5357734at2759"/>
<keyword evidence="4" id="KW-1185">Reference proteome</keyword>
<dbReference type="PANTHER" id="PTHR37576:SF2">
    <property type="entry name" value="DEFECT AT LOW TEMPERATURE PROTEIN 1"/>
    <property type="match status" value="1"/>
</dbReference>
<feature type="compositionally biased region" description="Low complexity" evidence="1">
    <location>
        <begin position="32"/>
        <end position="42"/>
    </location>
</feature>
<evidence type="ECO:0000256" key="2">
    <source>
        <dbReference type="SAM" id="Phobius"/>
    </source>
</evidence>
<protein>
    <submittedName>
        <fullName evidence="3">Uncharacterized protein</fullName>
    </submittedName>
</protein>
<keyword evidence="2" id="KW-0472">Membrane</keyword>
<dbReference type="PANTHER" id="PTHR37576">
    <property type="entry name" value="DEFECT AT LOW TEMPERATURE PROTEIN 1"/>
    <property type="match status" value="1"/>
</dbReference>
<organism evidence="3 4">
    <name type="scientific">Lentithecium fluviatile CBS 122367</name>
    <dbReference type="NCBI Taxonomy" id="1168545"/>
    <lineage>
        <taxon>Eukaryota</taxon>
        <taxon>Fungi</taxon>
        <taxon>Dikarya</taxon>
        <taxon>Ascomycota</taxon>
        <taxon>Pezizomycotina</taxon>
        <taxon>Dothideomycetes</taxon>
        <taxon>Pleosporomycetidae</taxon>
        <taxon>Pleosporales</taxon>
        <taxon>Massarineae</taxon>
        <taxon>Lentitheciaceae</taxon>
        <taxon>Lentithecium</taxon>
    </lineage>
</organism>
<evidence type="ECO:0000313" key="3">
    <source>
        <dbReference type="EMBL" id="KAF2686755.1"/>
    </source>
</evidence>
<gene>
    <name evidence="3" type="ORF">K458DRAFT_363048</name>
</gene>
<reference evidence="3" key="1">
    <citation type="journal article" date="2020" name="Stud. Mycol.">
        <title>101 Dothideomycetes genomes: a test case for predicting lifestyles and emergence of pathogens.</title>
        <authorList>
            <person name="Haridas S."/>
            <person name="Albert R."/>
            <person name="Binder M."/>
            <person name="Bloem J."/>
            <person name="Labutti K."/>
            <person name="Salamov A."/>
            <person name="Andreopoulos B."/>
            <person name="Baker S."/>
            <person name="Barry K."/>
            <person name="Bills G."/>
            <person name="Bluhm B."/>
            <person name="Cannon C."/>
            <person name="Castanera R."/>
            <person name="Culley D."/>
            <person name="Daum C."/>
            <person name="Ezra D."/>
            <person name="Gonzalez J."/>
            <person name="Henrissat B."/>
            <person name="Kuo A."/>
            <person name="Liang C."/>
            <person name="Lipzen A."/>
            <person name="Lutzoni F."/>
            <person name="Magnuson J."/>
            <person name="Mondo S."/>
            <person name="Nolan M."/>
            <person name="Ohm R."/>
            <person name="Pangilinan J."/>
            <person name="Park H.-J."/>
            <person name="Ramirez L."/>
            <person name="Alfaro M."/>
            <person name="Sun H."/>
            <person name="Tritt A."/>
            <person name="Yoshinaga Y."/>
            <person name="Zwiers L.-H."/>
            <person name="Turgeon B."/>
            <person name="Goodwin S."/>
            <person name="Spatafora J."/>
            <person name="Crous P."/>
            <person name="Grigoriev I."/>
        </authorList>
    </citation>
    <scope>NUCLEOTIDE SEQUENCE</scope>
    <source>
        <strain evidence="3">CBS 122367</strain>
    </source>
</reference>
<proteinExistence type="predicted"/>
<feature type="transmembrane region" description="Helical" evidence="2">
    <location>
        <begin position="144"/>
        <end position="161"/>
    </location>
</feature>
<accession>A0A6G1J9B7</accession>
<keyword evidence="2" id="KW-1133">Transmembrane helix</keyword>
<keyword evidence="2" id="KW-0812">Transmembrane</keyword>
<dbReference type="EMBL" id="MU005576">
    <property type="protein sequence ID" value="KAF2686755.1"/>
    <property type="molecule type" value="Genomic_DNA"/>
</dbReference>
<feature type="transmembrane region" description="Helical" evidence="2">
    <location>
        <begin position="287"/>
        <end position="306"/>
    </location>
</feature>
<dbReference type="Pfam" id="PF11374">
    <property type="entry name" value="DUF3176"/>
    <property type="match status" value="1"/>
</dbReference>
<dbReference type="InterPro" id="IPR021514">
    <property type="entry name" value="DUF3176"/>
</dbReference>
<feature type="transmembrane region" description="Helical" evidence="2">
    <location>
        <begin position="181"/>
        <end position="200"/>
    </location>
</feature>
<sequence length="387" mass="43570">MDDDQVSILSSPERQQSQYQPYRPAHLRKSTSESSSTERPPSWMVSPVALQQAIPPEQPAARPLPSPLPHMESTLFGNRAVLDTPYQEPVAWANSTYFRSTSQEVPKPDFRSSTFVIREESLPRDSRRYFRHPRHILEAWKPGFWLRFPWWGFGALLLILISSDGTSMEHWRFGNDNAQPLVYISVFEMAMNFLILFALADGAAIRFWRQLLQGTTLSRTHDTYESAHLWPALKRLVGLRFNTVALACVFAALSFVRGPLFQRALTLDSVPVSGHHKQATYCTSPTLVALGVLLSVLGIGGIIPLYNGFWELGRKVSLNPLEVARAFGAPMLEGLDGNATPEMITLERGGMGVRYGALERFGDEKRLRVEETSRATVRVPWRGEIFG</sequence>
<feature type="transmembrane region" description="Helical" evidence="2">
    <location>
        <begin position="237"/>
        <end position="256"/>
    </location>
</feature>
<evidence type="ECO:0000313" key="4">
    <source>
        <dbReference type="Proteomes" id="UP000799291"/>
    </source>
</evidence>
<dbReference type="AlphaFoldDB" id="A0A6G1J9B7"/>
<dbReference type="Proteomes" id="UP000799291">
    <property type="component" value="Unassembled WGS sequence"/>
</dbReference>
<feature type="compositionally biased region" description="Polar residues" evidence="1">
    <location>
        <begin position="7"/>
        <end position="20"/>
    </location>
</feature>
<feature type="region of interest" description="Disordered" evidence="1">
    <location>
        <begin position="1"/>
        <end position="43"/>
    </location>
</feature>
<evidence type="ECO:0000256" key="1">
    <source>
        <dbReference type="SAM" id="MobiDB-lite"/>
    </source>
</evidence>